<dbReference type="InterPro" id="IPR051309">
    <property type="entry name" value="ABCF_ATPase"/>
</dbReference>
<dbReference type="FunFam" id="3.40.50.300:FF:000011">
    <property type="entry name" value="Putative ABC transporter ATP-binding component"/>
    <property type="match status" value="1"/>
</dbReference>
<evidence type="ECO:0000256" key="1">
    <source>
        <dbReference type="ARBA" id="ARBA00022741"/>
    </source>
</evidence>
<feature type="region of interest" description="Disordered" evidence="4">
    <location>
        <begin position="461"/>
        <end position="548"/>
    </location>
</feature>
<accession>A0A7X0HDT3</accession>
<protein>
    <submittedName>
        <fullName evidence="6">Macrolide transport system ATP-binding/permease protein</fullName>
    </submittedName>
</protein>
<gene>
    <name evidence="6" type="ORF">HNQ79_002212</name>
</gene>
<dbReference type="PANTHER" id="PTHR42855">
    <property type="entry name" value="ABC TRANSPORTER ATP-BINDING SUBUNIT"/>
    <property type="match status" value="1"/>
</dbReference>
<feature type="compositionally biased region" description="Basic residues" evidence="4">
    <location>
        <begin position="462"/>
        <end position="475"/>
    </location>
</feature>
<dbReference type="InterPro" id="IPR003439">
    <property type="entry name" value="ABC_transporter-like_ATP-bd"/>
</dbReference>
<evidence type="ECO:0000313" key="7">
    <source>
        <dbReference type="Proteomes" id="UP000540423"/>
    </source>
</evidence>
<evidence type="ECO:0000256" key="3">
    <source>
        <dbReference type="SAM" id="Coils"/>
    </source>
</evidence>
<dbReference type="PANTHER" id="PTHR42855:SF2">
    <property type="entry name" value="DRUG RESISTANCE ABC TRANSPORTER,ATP-BINDING PROTEIN"/>
    <property type="match status" value="1"/>
</dbReference>
<dbReference type="Pfam" id="PF00005">
    <property type="entry name" value="ABC_tran"/>
    <property type="match status" value="2"/>
</dbReference>
<feature type="compositionally biased region" description="Low complexity" evidence="4">
    <location>
        <begin position="508"/>
        <end position="529"/>
    </location>
</feature>
<dbReference type="AlphaFoldDB" id="A0A7X0HDT3"/>
<dbReference type="SUPFAM" id="SSF52540">
    <property type="entry name" value="P-loop containing nucleoside triphosphate hydrolases"/>
    <property type="match status" value="2"/>
</dbReference>
<keyword evidence="2 6" id="KW-0067">ATP-binding</keyword>
<dbReference type="CDD" id="cd03221">
    <property type="entry name" value="ABCF_EF-3"/>
    <property type="match status" value="1"/>
</dbReference>
<dbReference type="Gene3D" id="3.40.50.300">
    <property type="entry name" value="P-loop containing nucleotide triphosphate hydrolases"/>
    <property type="match status" value="2"/>
</dbReference>
<dbReference type="InterPro" id="IPR027417">
    <property type="entry name" value="P-loop_NTPase"/>
</dbReference>
<keyword evidence="1" id="KW-0547">Nucleotide-binding</keyword>
<keyword evidence="7" id="KW-1185">Reference proteome</keyword>
<proteinExistence type="predicted"/>
<dbReference type="PROSITE" id="PS00211">
    <property type="entry name" value="ABC_TRANSPORTER_1"/>
    <property type="match status" value="1"/>
</dbReference>
<evidence type="ECO:0000256" key="2">
    <source>
        <dbReference type="ARBA" id="ARBA00022840"/>
    </source>
</evidence>
<dbReference type="Proteomes" id="UP000540423">
    <property type="component" value="Unassembled WGS sequence"/>
</dbReference>
<dbReference type="SMART" id="SM00382">
    <property type="entry name" value="AAA"/>
    <property type="match status" value="2"/>
</dbReference>
<dbReference type="GO" id="GO:0005524">
    <property type="term" value="F:ATP binding"/>
    <property type="evidence" value="ECO:0007669"/>
    <property type="project" value="UniProtKB-KW"/>
</dbReference>
<dbReference type="PROSITE" id="PS50893">
    <property type="entry name" value="ABC_TRANSPORTER_2"/>
    <property type="match status" value="1"/>
</dbReference>
<dbReference type="GO" id="GO:0016887">
    <property type="term" value="F:ATP hydrolysis activity"/>
    <property type="evidence" value="ECO:0007669"/>
    <property type="project" value="InterPro"/>
</dbReference>
<feature type="coiled-coil region" evidence="3">
    <location>
        <begin position="96"/>
        <end position="123"/>
    </location>
</feature>
<evidence type="ECO:0000259" key="5">
    <source>
        <dbReference type="PROSITE" id="PS50893"/>
    </source>
</evidence>
<dbReference type="InterPro" id="IPR003593">
    <property type="entry name" value="AAA+_ATPase"/>
</dbReference>
<evidence type="ECO:0000256" key="4">
    <source>
        <dbReference type="SAM" id="MobiDB-lite"/>
    </source>
</evidence>
<evidence type="ECO:0000313" key="6">
    <source>
        <dbReference type="EMBL" id="MBB6435755.1"/>
    </source>
</evidence>
<keyword evidence="3" id="KW-0175">Coiled coil</keyword>
<comment type="caution">
    <text evidence="6">The sequence shown here is derived from an EMBL/GenBank/DDBJ whole genome shotgun (WGS) entry which is preliminary data.</text>
</comment>
<dbReference type="InterPro" id="IPR017871">
    <property type="entry name" value="ABC_transporter-like_CS"/>
</dbReference>
<name>A0A7X0HDT3_9ACTN</name>
<organism evidence="6 7">
    <name type="scientific">Streptomyces candidus</name>
    <dbReference type="NCBI Taxonomy" id="67283"/>
    <lineage>
        <taxon>Bacteria</taxon>
        <taxon>Bacillati</taxon>
        <taxon>Actinomycetota</taxon>
        <taxon>Actinomycetes</taxon>
        <taxon>Kitasatosporales</taxon>
        <taxon>Streptomycetaceae</taxon>
        <taxon>Streptomyces</taxon>
    </lineage>
</organism>
<feature type="domain" description="ABC transporter" evidence="5">
    <location>
        <begin position="13"/>
        <end position="261"/>
    </location>
</feature>
<sequence length="548" mass="58218">MTPAACVTSQSQLAALDLTKRYADQLVLDRASFTVRPGEKVGVVGENGSGKSTLLRLLAGEEQPDNGTLTVVAPGGTAHLSQTLDLPGTATVGDAVDLALAELRDLQRRISRAEARLTEGDLDEYGALLTAYEARGGADADRLVDITLRELGEVEALERNRPLGTLSGGQRSRLALAAALASGAELLLLDEPTNDLDDVAVRWLEDRLRAHPGTVVAVTHDRAFLERVTSTVLEVDGDTHTVHRYGDGYGGFLVSKAAARTRWAREHAEWKEELARHAALAESNGGAMAAIPRKLPRGFSGAGAFRARSRTHGAAVRVRNAREQVQRLTAHPVPPPPEPLRFTARITSEAAEAVELSDVHVAGRLHLPGTVTLEPGARLLLTGPNGAGKSTLMDVLAGRIAPDTGDVVRPARIGHLRQDTPPGDSRTVRSALGEERVQLLLEHGLLRGADVNRRLAALSVGQRRKLARRARRPAPPRRADEPLLPRPGGGAGGGPRDVPRHVGRRVARPSAAGAVRGRRAVGAGRVSPAHHPARVRGGTREIPGTAPR</sequence>
<reference evidence="6 7" key="1">
    <citation type="submission" date="2020-08" db="EMBL/GenBank/DDBJ databases">
        <title>Genomic Encyclopedia of Type Strains, Phase IV (KMG-IV): sequencing the most valuable type-strain genomes for metagenomic binning, comparative biology and taxonomic classification.</title>
        <authorList>
            <person name="Goeker M."/>
        </authorList>
    </citation>
    <scope>NUCLEOTIDE SEQUENCE [LARGE SCALE GENOMIC DNA]</scope>
    <source>
        <strain evidence="6 7">DSM 40141</strain>
    </source>
</reference>
<dbReference type="EMBL" id="JACHEM010000004">
    <property type="protein sequence ID" value="MBB6435755.1"/>
    <property type="molecule type" value="Genomic_DNA"/>
</dbReference>